<feature type="non-terminal residue" evidence="1">
    <location>
        <position position="1"/>
    </location>
</feature>
<keyword evidence="2" id="KW-1185">Reference proteome</keyword>
<accession>A0AA88JJU9</accession>
<reference evidence="1" key="1">
    <citation type="submission" date="2023-07" db="EMBL/GenBank/DDBJ databases">
        <title>draft genome sequence of fig (Ficus carica).</title>
        <authorList>
            <person name="Takahashi T."/>
            <person name="Nishimura K."/>
        </authorList>
    </citation>
    <scope>NUCLEOTIDE SEQUENCE</scope>
</reference>
<dbReference type="AlphaFoldDB" id="A0AA88JJU9"/>
<sequence length="88" mass="10276">MRRFGIQKCERISLQFFDEPFELIGIFRGVHNRLIKRISTTVCGVYDNTKVLVCGWTLCRGLLYQDYGFRHKLAWFASFGIRALVLVS</sequence>
<proteinExistence type="predicted"/>
<dbReference type="Proteomes" id="UP001187192">
    <property type="component" value="Unassembled WGS sequence"/>
</dbReference>
<organism evidence="1 2">
    <name type="scientific">Ficus carica</name>
    <name type="common">Common fig</name>
    <dbReference type="NCBI Taxonomy" id="3494"/>
    <lineage>
        <taxon>Eukaryota</taxon>
        <taxon>Viridiplantae</taxon>
        <taxon>Streptophyta</taxon>
        <taxon>Embryophyta</taxon>
        <taxon>Tracheophyta</taxon>
        <taxon>Spermatophyta</taxon>
        <taxon>Magnoliopsida</taxon>
        <taxon>eudicotyledons</taxon>
        <taxon>Gunneridae</taxon>
        <taxon>Pentapetalae</taxon>
        <taxon>rosids</taxon>
        <taxon>fabids</taxon>
        <taxon>Rosales</taxon>
        <taxon>Moraceae</taxon>
        <taxon>Ficeae</taxon>
        <taxon>Ficus</taxon>
    </lineage>
</organism>
<evidence type="ECO:0000313" key="1">
    <source>
        <dbReference type="EMBL" id="GMN75232.1"/>
    </source>
</evidence>
<name>A0AA88JJU9_FICCA</name>
<protein>
    <submittedName>
        <fullName evidence="1">Uncharacterized protein</fullName>
    </submittedName>
</protein>
<comment type="caution">
    <text evidence="1">The sequence shown here is derived from an EMBL/GenBank/DDBJ whole genome shotgun (WGS) entry which is preliminary data.</text>
</comment>
<gene>
    <name evidence="1" type="ORF">TIFTF001_056282</name>
</gene>
<dbReference type="EMBL" id="BTGU01020283">
    <property type="protein sequence ID" value="GMN75232.1"/>
    <property type="molecule type" value="Genomic_DNA"/>
</dbReference>
<evidence type="ECO:0000313" key="2">
    <source>
        <dbReference type="Proteomes" id="UP001187192"/>
    </source>
</evidence>